<dbReference type="InterPro" id="IPR027417">
    <property type="entry name" value="P-loop_NTPase"/>
</dbReference>
<dbReference type="AlphaFoldDB" id="A0A812VIM3"/>
<reference evidence="5" key="1">
    <citation type="submission" date="2021-02" db="EMBL/GenBank/DDBJ databases">
        <authorList>
            <person name="Dougan E. K."/>
            <person name="Rhodes N."/>
            <person name="Thang M."/>
            <person name="Chan C."/>
        </authorList>
    </citation>
    <scope>NUCLEOTIDE SEQUENCE</scope>
</reference>
<dbReference type="PROSITE" id="PS51710">
    <property type="entry name" value="G_OBG"/>
    <property type="match status" value="1"/>
</dbReference>
<dbReference type="Gene3D" id="3.40.50.300">
    <property type="entry name" value="P-loop containing nucleotide triphosphate hydrolases"/>
    <property type="match status" value="1"/>
</dbReference>
<feature type="region of interest" description="Disordered" evidence="3">
    <location>
        <begin position="316"/>
        <end position="346"/>
    </location>
</feature>
<evidence type="ECO:0000313" key="6">
    <source>
        <dbReference type="Proteomes" id="UP000649617"/>
    </source>
</evidence>
<proteinExistence type="predicted"/>
<dbReference type="Proteomes" id="UP000649617">
    <property type="component" value="Unassembled WGS sequence"/>
</dbReference>
<gene>
    <name evidence="5" type="primary">obg</name>
    <name evidence="5" type="ORF">SPIL2461_LOCUS16615</name>
</gene>
<feature type="domain" description="OBG-type G" evidence="4">
    <location>
        <begin position="26"/>
        <end position="205"/>
    </location>
</feature>
<evidence type="ECO:0000259" key="4">
    <source>
        <dbReference type="PROSITE" id="PS51710"/>
    </source>
</evidence>
<accession>A0A812VIM3</accession>
<dbReference type="PANTHER" id="PTHR11702">
    <property type="entry name" value="DEVELOPMENTALLY REGULATED GTP-BINDING PROTEIN-RELATED"/>
    <property type="match status" value="1"/>
</dbReference>
<dbReference type="InterPro" id="IPR031167">
    <property type="entry name" value="G_OBG"/>
</dbReference>
<keyword evidence="6" id="KW-1185">Reference proteome</keyword>
<sequence length="552" mass="61020">MARPHEATMGLPGEVRKVELELKMVADIGLIGMPNAGKSTLLGSVSRACPKIAPYPFTTVAPYVGKVHFLDGSSMTIADVPGLVEGAHTGEGLGHEFLRHLERTKVLLYVVDCARSSDPFLDFLSLQREVEAFSRVMAYKPCAIVATKCDVDPQQTLPKVDDNLYRLLRDAEALGQNSPLFVRAISARFGEGVKGLLKDFAMHVSSLVETLQFLHGLPQHFGAEDCKGALLDGLPVEQGKADPEGVEYTRHTNKEVQASPLCMFIVLKPLCLGIALHGQAKQVDLIKPLAEKAEAATEELEAHTVLRLKWEAEAERRARTDEPKLDENGEEVPPEPRPKGPDEEKLEGLGFAKGAKMHDLEQALPLASHVWLSEQSLRQEMRGNDGIKGAFEFLERSLALRLRYRHFLRPPLVDVDVLVNSEPEPEKVRLPELYELLSGDINQFSPQNQPGATADVDESGSLTRKRGKHVYIMGQRFDAWENWTAEYPVPIRRLCDFRVAFMSSAPAENRAAPANAPGSQFGHAAPAQSKLPCKRFLGLQTLTTECFQDWDS</sequence>
<dbReference type="GO" id="GO:0005525">
    <property type="term" value="F:GTP binding"/>
    <property type="evidence" value="ECO:0007669"/>
    <property type="project" value="UniProtKB-KW"/>
</dbReference>
<dbReference type="PROSITE" id="PS00905">
    <property type="entry name" value="GTP1_OBG"/>
    <property type="match status" value="1"/>
</dbReference>
<organism evidence="5 6">
    <name type="scientific">Symbiodinium pilosum</name>
    <name type="common">Dinoflagellate</name>
    <dbReference type="NCBI Taxonomy" id="2952"/>
    <lineage>
        <taxon>Eukaryota</taxon>
        <taxon>Sar</taxon>
        <taxon>Alveolata</taxon>
        <taxon>Dinophyceae</taxon>
        <taxon>Suessiales</taxon>
        <taxon>Symbiodiniaceae</taxon>
        <taxon>Symbiodinium</taxon>
    </lineage>
</organism>
<dbReference type="SUPFAM" id="SSF52540">
    <property type="entry name" value="P-loop containing nucleoside triphosphate hydrolases"/>
    <property type="match status" value="1"/>
</dbReference>
<dbReference type="EMBL" id="CAJNIZ010042693">
    <property type="protein sequence ID" value="CAE7632505.1"/>
    <property type="molecule type" value="Genomic_DNA"/>
</dbReference>
<evidence type="ECO:0000256" key="2">
    <source>
        <dbReference type="ARBA" id="ARBA00023134"/>
    </source>
</evidence>
<feature type="compositionally biased region" description="Basic and acidic residues" evidence="3">
    <location>
        <begin position="334"/>
        <end position="346"/>
    </location>
</feature>
<dbReference type="InterPro" id="IPR006073">
    <property type="entry name" value="GTP-bd"/>
</dbReference>
<dbReference type="InterPro" id="IPR006074">
    <property type="entry name" value="GTP1-OBG_CS"/>
</dbReference>
<dbReference type="PRINTS" id="PR00326">
    <property type="entry name" value="GTP1OBG"/>
</dbReference>
<dbReference type="Pfam" id="PF01926">
    <property type="entry name" value="MMR_HSR1"/>
    <property type="match status" value="1"/>
</dbReference>
<keyword evidence="1" id="KW-0547">Nucleotide-binding</keyword>
<evidence type="ECO:0000256" key="3">
    <source>
        <dbReference type="SAM" id="MobiDB-lite"/>
    </source>
</evidence>
<dbReference type="GO" id="GO:0003924">
    <property type="term" value="F:GTPase activity"/>
    <property type="evidence" value="ECO:0007669"/>
    <property type="project" value="InterPro"/>
</dbReference>
<dbReference type="CDD" id="cd01898">
    <property type="entry name" value="Obg"/>
    <property type="match status" value="1"/>
</dbReference>
<protein>
    <submittedName>
        <fullName evidence="5">Obg protein</fullName>
    </submittedName>
</protein>
<evidence type="ECO:0000313" key="5">
    <source>
        <dbReference type="EMBL" id="CAE7632505.1"/>
    </source>
</evidence>
<feature type="compositionally biased region" description="Basic and acidic residues" evidence="3">
    <location>
        <begin position="316"/>
        <end position="327"/>
    </location>
</feature>
<comment type="caution">
    <text evidence="5">The sequence shown here is derived from an EMBL/GenBank/DDBJ whole genome shotgun (WGS) entry which is preliminary data.</text>
</comment>
<dbReference type="GO" id="GO:0005739">
    <property type="term" value="C:mitochondrion"/>
    <property type="evidence" value="ECO:0007669"/>
    <property type="project" value="TreeGrafter"/>
</dbReference>
<evidence type="ECO:0000256" key="1">
    <source>
        <dbReference type="ARBA" id="ARBA00022741"/>
    </source>
</evidence>
<name>A0A812VIM3_SYMPI</name>
<dbReference type="InterPro" id="IPR045086">
    <property type="entry name" value="OBG_GTPase"/>
</dbReference>
<dbReference type="PANTHER" id="PTHR11702:SF31">
    <property type="entry name" value="MITOCHONDRIAL RIBOSOME-ASSOCIATED GTPASE 2"/>
    <property type="match status" value="1"/>
</dbReference>
<dbReference type="OrthoDB" id="347018at2759"/>
<keyword evidence="2" id="KW-0342">GTP-binding</keyword>